<name>A0A2K3QMM7_9HYPO</name>
<dbReference type="Proteomes" id="UP000236621">
    <property type="component" value="Unassembled WGS sequence"/>
</dbReference>
<dbReference type="OrthoDB" id="6103986at2759"/>
<dbReference type="GO" id="GO:0003729">
    <property type="term" value="F:mRNA binding"/>
    <property type="evidence" value="ECO:0007669"/>
    <property type="project" value="TreeGrafter"/>
</dbReference>
<dbReference type="PANTHER" id="PTHR12357:SF3">
    <property type="entry name" value="YTH DOMAIN-CONTAINING PROTEIN 1"/>
    <property type="match status" value="1"/>
</dbReference>
<evidence type="ECO:0000256" key="1">
    <source>
        <dbReference type="SAM" id="MobiDB-lite"/>
    </source>
</evidence>
<dbReference type="Gene3D" id="3.10.590.10">
    <property type="entry name" value="ph1033 like domains"/>
    <property type="match status" value="1"/>
</dbReference>
<evidence type="ECO:0000259" key="2">
    <source>
        <dbReference type="PROSITE" id="PS50882"/>
    </source>
</evidence>
<dbReference type="AlphaFoldDB" id="A0A2K3QMM7"/>
<gene>
    <name evidence="3" type="ORF">TCAP_01276</name>
</gene>
<dbReference type="GO" id="GO:0000398">
    <property type="term" value="P:mRNA splicing, via spliceosome"/>
    <property type="evidence" value="ECO:0007669"/>
    <property type="project" value="TreeGrafter"/>
</dbReference>
<keyword evidence="4" id="KW-1185">Reference proteome</keyword>
<feature type="region of interest" description="Disordered" evidence="1">
    <location>
        <begin position="331"/>
        <end position="409"/>
    </location>
</feature>
<dbReference type="PROSITE" id="PS50882">
    <property type="entry name" value="YTH"/>
    <property type="match status" value="1"/>
</dbReference>
<proteinExistence type="predicted"/>
<sequence length="409" mass="45231">MDRTSTTYVKVETGDQAKMAAIIRDNNNSNNNNNSSSSTPSGDAVDAATRLQDLLRDDADLVLWLEHTRFFDIAHRERVLSGLRRLRFMEEERAKLLQELHGSMSGLIQSLAAQTISHDPTNRPLPPPSPTCFASSTPTSASGSVHGGFTADGTMAPALPLPAASVIKGTPGYLDLRRHLAHVMTDSRFFLVKCSNTANVYMSQRDGLWITQAKNGPAFTEAFRECQSVILFFSINKSRCFQGFARMISAPDPTIAKPDWIQKINLTAVTNPFCIEWINTDETNFDDVGDLRNPLNDYRSVVVGRDGQEYPPECGRKMIAVMNTAVQRPIRPYVKQIPQPMPSASRDKVTRSRSDSPNKDDATARVERPWRDWNAVGAPPTKTLPPGTQSAALEPRPCSRPSGVNLIDY</sequence>
<feature type="region of interest" description="Disordered" evidence="1">
    <location>
        <begin position="117"/>
        <end position="137"/>
    </location>
</feature>
<dbReference type="PANTHER" id="PTHR12357">
    <property type="entry name" value="YTH YT521-B HOMOLOGY DOMAIN-CONTAINING"/>
    <property type="match status" value="1"/>
</dbReference>
<accession>A0A2K3QMM7</accession>
<organism evidence="3 4">
    <name type="scientific">Tolypocladium capitatum</name>
    <dbReference type="NCBI Taxonomy" id="45235"/>
    <lineage>
        <taxon>Eukaryota</taxon>
        <taxon>Fungi</taxon>
        <taxon>Dikarya</taxon>
        <taxon>Ascomycota</taxon>
        <taxon>Pezizomycotina</taxon>
        <taxon>Sordariomycetes</taxon>
        <taxon>Hypocreomycetidae</taxon>
        <taxon>Hypocreales</taxon>
        <taxon>Ophiocordycipitaceae</taxon>
        <taxon>Tolypocladium</taxon>
    </lineage>
</organism>
<evidence type="ECO:0000313" key="3">
    <source>
        <dbReference type="EMBL" id="PNY28796.1"/>
    </source>
</evidence>
<feature type="compositionally biased region" description="Basic and acidic residues" evidence="1">
    <location>
        <begin position="345"/>
        <end position="371"/>
    </location>
</feature>
<dbReference type="Pfam" id="PF04146">
    <property type="entry name" value="YTH"/>
    <property type="match status" value="1"/>
</dbReference>
<comment type="caution">
    <text evidence="3">The sequence shown here is derived from an EMBL/GenBank/DDBJ whole genome shotgun (WGS) entry which is preliminary data.</text>
</comment>
<feature type="compositionally biased region" description="Low complexity" evidence="1">
    <location>
        <begin position="26"/>
        <end position="38"/>
    </location>
</feature>
<dbReference type="InterPro" id="IPR045168">
    <property type="entry name" value="YTH_prot"/>
</dbReference>
<feature type="domain" description="YTH" evidence="2">
    <location>
        <begin position="187"/>
        <end position="322"/>
    </location>
</feature>
<dbReference type="GO" id="GO:1990247">
    <property type="term" value="F:N6-methyladenosine-containing RNA reader activity"/>
    <property type="evidence" value="ECO:0007669"/>
    <property type="project" value="TreeGrafter"/>
</dbReference>
<reference evidence="3 4" key="1">
    <citation type="submission" date="2017-08" db="EMBL/GenBank/DDBJ databases">
        <title>Harnessing the power of phylogenomics to disentangle the directionality and signatures of interkingdom host jumping in the parasitic fungal genus Tolypocladium.</title>
        <authorList>
            <person name="Quandt C.A."/>
            <person name="Patterson W."/>
            <person name="Spatafora J.W."/>
        </authorList>
    </citation>
    <scope>NUCLEOTIDE SEQUENCE [LARGE SCALE GENOMIC DNA]</scope>
    <source>
        <strain evidence="3 4">CBS 113982</strain>
    </source>
</reference>
<dbReference type="GO" id="GO:0005654">
    <property type="term" value="C:nucleoplasm"/>
    <property type="evidence" value="ECO:0007669"/>
    <property type="project" value="TreeGrafter"/>
</dbReference>
<evidence type="ECO:0000313" key="4">
    <source>
        <dbReference type="Proteomes" id="UP000236621"/>
    </source>
</evidence>
<dbReference type="CDD" id="cd21134">
    <property type="entry name" value="YTH"/>
    <property type="match status" value="1"/>
</dbReference>
<feature type="region of interest" description="Disordered" evidence="1">
    <location>
        <begin position="25"/>
        <end position="44"/>
    </location>
</feature>
<protein>
    <recommendedName>
        <fullName evidence="2">YTH domain-containing protein</fullName>
    </recommendedName>
</protein>
<dbReference type="InterPro" id="IPR007275">
    <property type="entry name" value="YTH_domain"/>
</dbReference>
<dbReference type="EMBL" id="NRSZ01000209">
    <property type="protein sequence ID" value="PNY28796.1"/>
    <property type="molecule type" value="Genomic_DNA"/>
</dbReference>
<dbReference type="STRING" id="45235.A0A2K3QMM7"/>
<dbReference type="GO" id="GO:0000381">
    <property type="term" value="P:regulation of alternative mRNA splicing, via spliceosome"/>
    <property type="evidence" value="ECO:0007669"/>
    <property type="project" value="TreeGrafter"/>
</dbReference>